<evidence type="ECO:0000259" key="1">
    <source>
        <dbReference type="Pfam" id="PF00534"/>
    </source>
</evidence>
<dbReference type="PANTHER" id="PTHR12526">
    <property type="entry name" value="GLYCOSYLTRANSFERASE"/>
    <property type="match status" value="1"/>
</dbReference>
<dbReference type="EMBL" id="SGIS01000045">
    <property type="protein sequence ID" value="RZF60912.1"/>
    <property type="molecule type" value="Genomic_DNA"/>
</dbReference>
<comment type="caution">
    <text evidence="3">The sequence shown here is derived from an EMBL/GenBank/DDBJ whole genome shotgun (WGS) entry which is preliminary data.</text>
</comment>
<gene>
    <name evidence="3" type="ORF">EWE75_20580</name>
</gene>
<dbReference type="Pfam" id="PF00534">
    <property type="entry name" value="Glycos_transf_1"/>
    <property type="match status" value="1"/>
</dbReference>
<evidence type="ECO:0000313" key="4">
    <source>
        <dbReference type="Proteomes" id="UP000292085"/>
    </source>
</evidence>
<dbReference type="InterPro" id="IPR001296">
    <property type="entry name" value="Glyco_trans_1"/>
</dbReference>
<dbReference type="OrthoDB" id="9790710at2"/>
<feature type="domain" description="Glycosyl transferase family 1" evidence="1">
    <location>
        <begin position="190"/>
        <end position="329"/>
    </location>
</feature>
<protein>
    <submittedName>
        <fullName evidence="3">Glycosyltransferase</fullName>
    </submittedName>
</protein>
<dbReference type="InterPro" id="IPR028098">
    <property type="entry name" value="Glyco_trans_4-like_N"/>
</dbReference>
<dbReference type="PANTHER" id="PTHR12526:SF630">
    <property type="entry name" value="GLYCOSYLTRANSFERASE"/>
    <property type="match status" value="1"/>
</dbReference>
<evidence type="ECO:0000313" key="3">
    <source>
        <dbReference type="EMBL" id="RZF60912.1"/>
    </source>
</evidence>
<dbReference type="AlphaFoldDB" id="A0A4Q6XTJ9"/>
<evidence type="ECO:0000259" key="2">
    <source>
        <dbReference type="Pfam" id="PF13439"/>
    </source>
</evidence>
<dbReference type="Proteomes" id="UP000292085">
    <property type="component" value="Unassembled WGS sequence"/>
</dbReference>
<keyword evidence="4" id="KW-1185">Reference proteome</keyword>
<dbReference type="CDD" id="cd03801">
    <property type="entry name" value="GT4_PimA-like"/>
    <property type="match status" value="1"/>
</dbReference>
<proteinExistence type="predicted"/>
<keyword evidence="3" id="KW-0808">Transferase</keyword>
<name>A0A4Q6XTJ9_9SPHN</name>
<reference evidence="3 4" key="1">
    <citation type="submission" date="2019-02" db="EMBL/GenBank/DDBJ databases">
        <authorList>
            <person name="Li Y."/>
        </authorList>
    </citation>
    <scope>NUCLEOTIDE SEQUENCE [LARGE SCALE GENOMIC DNA]</scope>
    <source>
        <strain evidence="3 4">3-7</strain>
    </source>
</reference>
<dbReference type="Gene3D" id="3.40.50.2000">
    <property type="entry name" value="Glycogen Phosphorylase B"/>
    <property type="match status" value="2"/>
</dbReference>
<dbReference type="Pfam" id="PF13439">
    <property type="entry name" value="Glyco_transf_4"/>
    <property type="match status" value="1"/>
</dbReference>
<sequence length="417" mass="46247">MTHKTRQPETDVGASGQLSGPVVVELSSFDRGGLEKVVLDTSVVLRDLGLNSVIVSCGKVGHLGEIARAQGFMVYELSQNDPLGHYRKILKDHGIKLAISHFSRTGYKIFQEVGIPNLTFIHNVYAFLNGAALDNFRQDDAFVDRYISVSPKATDYAASRLGIDRGKIVTVPNGLLIDEHVARARAAKPVTREQFGIREDDYVFLNVASYNLHKSHYIMAEAMHMLLRKTDRVRILCIGNTIVPHHVDALRHHLEATGVADHMLMPGYFPDVASFHAIADAFLLPSLIEGWSIAMNEAMFFGKPMILSDTGGSSEVIIGGDIGILLPNEYGPVSELHSELLDDIAYNRRHFRTSAYLARAMLDFADNPGRWREAGFKGHQRLLENYDFVEVVRSYLPIFKDVIDSAASARKSAVSGR</sequence>
<dbReference type="SUPFAM" id="SSF53756">
    <property type="entry name" value="UDP-Glycosyltransferase/glycogen phosphorylase"/>
    <property type="match status" value="1"/>
</dbReference>
<dbReference type="GO" id="GO:0016757">
    <property type="term" value="F:glycosyltransferase activity"/>
    <property type="evidence" value="ECO:0007669"/>
    <property type="project" value="InterPro"/>
</dbReference>
<feature type="domain" description="Glycosyltransferase subfamily 4-like N-terminal" evidence="2">
    <location>
        <begin position="32"/>
        <end position="175"/>
    </location>
</feature>
<accession>A0A4Q6XTJ9</accession>
<organism evidence="3 4">
    <name type="scientific">Sphingomonas populi</name>
    <dbReference type="NCBI Taxonomy" id="2484750"/>
    <lineage>
        <taxon>Bacteria</taxon>
        <taxon>Pseudomonadati</taxon>
        <taxon>Pseudomonadota</taxon>
        <taxon>Alphaproteobacteria</taxon>
        <taxon>Sphingomonadales</taxon>
        <taxon>Sphingomonadaceae</taxon>
        <taxon>Sphingomonas</taxon>
    </lineage>
</organism>